<feature type="domain" description="Cobalamin-independent methionine synthase MetE C-terminal/archaeal" evidence="1">
    <location>
        <begin position="55"/>
        <end position="161"/>
    </location>
</feature>
<dbReference type="Proteomes" id="UP000815677">
    <property type="component" value="Unassembled WGS sequence"/>
</dbReference>
<organism evidence="2 3">
    <name type="scientific">Mycena chlorophos</name>
    <name type="common">Agaric fungus</name>
    <name type="synonym">Agaricus chlorophos</name>
    <dbReference type="NCBI Taxonomy" id="658473"/>
    <lineage>
        <taxon>Eukaryota</taxon>
        <taxon>Fungi</taxon>
        <taxon>Dikarya</taxon>
        <taxon>Basidiomycota</taxon>
        <taxon>Agaricomycotina</taxon>
        <taxon>Agaricomycetes</taxon>
        <taxon>Agaricomycetidae</taxon>
        <taxon>Agaricales</taxon>
        <taxon>Marasmiineae</taxon>
        <taxon>Mycenaceae</taxon>
        <taxon>Mycena</taxon>
    </lineage>
</organism>
<proteinExistence type="predicted"/>
<accession>A0ABQ0LH90</accession>
<name>A0ABQ0LH90_MYCCL</name>
<dbReference type="EMBL" id="DF846444">
    <property type="protein sequence ID" value="GAT50401.1"/>
    <property type="molecule type" value="Genomic_DNA"/>
</dbReference>
<dbReference type="Pfam" id="PF01717">
    <property type="entry name" value="Meth_synt_2"/>
    <property type="match status" value="1"/>
</dbReference>
<dbReference type="PANTHER" id="PTHR43844">
    <property type="entry name" value="METHIONINE SYNTHASE"/>
    <property type="match status" value="1"/>
</dbReference>
<dbReference type="InterPro" id="IPR002629">
    <property type="entry name" value="Met_Synth_C/arc"/>
</dbReference>
<dbReference type="SUPFAM" id="SSF51726">
    <property type="entry name" value="UROD/MetE-like"/>
    <property type="match status" value="1"/>
</dbReference>
<reference evidence="2" key="1">
    <citation type="submission" date="2014-09" db="EMBL/GenBank/DDBJ databases">
        <title>Genome sequence of the luminous mushroom Mycena chlorophos for searching fungal bioluminescence genes.</title>
        <authorList>
            <person name="Tanaka Y."/>
            <person name="Kasuga D."/>
            <person name="Oba Y."/>
            <person name="Hase S."/>
            <person name="Sato K."/>
            <person name="Oba Y."/>
            <person name="Sakakibara Y."/>
        </authorList>
    </citation>
    <scope>NUCLEOTIDE SEQUENCE</scope>
</reference>
<dbReference type="InterPro" id="IPR038071">
    <property type="entry name" value="UROD/MetE-like_sf"/>
</dbReference>
<keyword evidence="3" id="KW-1185">Reference proteome</keyword>
<evidence type="ECO:0000259" key="1">
    <source>
        <dbReference type="Pfam" id="PF01717"/>
    </source>
</evidence>
<dbReference type="Gene3D" id="3.20.20.210">
    <property type="match status" value="1"/>
</dbReference>
<dbReference type="PANTHER" id="PTHR43844:SF2">
    <property type="entry name" value="SYNTHASE, VITAMIN-B12 INDEPENDENT, PUTATIVE (AFU_ORTHOLOGUE AFUA_3G12060)-RELATED"/>
    <property type="match status" value="1"/>
</dbReference>
<gene>
    <name evidence="2" type="ORF">MCHLO_07647</name>
</gene>
<sequence>MPARRGARRTSILAFTSAEETSGYVPRRAASLDLYSQGNHFHTGDYEPMAEVLFRDLDVDTFYLEFDDERSGSFQPLRHFPPNKKLVLGVVTTKRPTLEDPEEIKLRIHQAVDVLASGIIPRTKEEALNHPQCGFASDYMGNPVTEQDVRAKVGLMAKIAKDIWG</sequence>
<protein>
    <submittedName>
        <fullName evidence="2">UROD/MetE-like protein</fullName>
    </submittedName>
</protein>
<evidence type="ECO:0000313" key="2">
    <source>
        <dbReference type="EMBL" id="GAT50401.1"/>
    </source>
</evidence>
<evidence type="ECO:0000313" key="3">
    <source>
        <dbReference type="Proteomes" id="UP000815677"/>
    </source>
</evidence>